<keyword evidence="3" id="KW-1185">Reference proteome</keyword>
<reference evidence="2 3" key="1">
    <citation type="submission" date="2017-12" db="EMBL/GenBank/DDBJ databases">
        <title>Pharmacopeia of the Arctic Ocean.</title>
        <authorList>
            <person name="Collins E."/>
            <person name="Ducluzeau A.-L."/>
        </authorList>
    </citation>
    <scope>NUCLEOTIDE SEQUENCE [LARGE SCALE GENOMIC DNA]</scope>
    <source>
        <strain evidence="2 3">DSM 23325</strain>
    </source>
</reference>
<proteinExistence type="predicted"/>
<dbReference type="Proteomes" id="UP000233565">
    <property type="component" value="Unassembled WGS sequence"/>
</dbReference>
<protein>
    <submittedName>
        <fullName evidence="2">Uncharacterized protein</fullName>
    </submittedName>
</protein>
<feature type="region of interest" description="Disordered" evidence="1">
    <location>
        <begin position="1"/>
        <end position="34"/>
    </location>
</feature>
<comment type="caution">
    <text evidence="2">The sequence shown here is derived from an EMBL/GenBank/DDBJ whole genome shotgun (WGS) entry which is preliminary data.</text>
</comment>
<dbReference type="EMBL" id="PJBV01000014">
    <property type="protein sequence ID" value="PKH41751.1"/>
    <property type="molecule type" value="Genomic_DNA"/>
</dbReference>
<evidence type="ECO:0000313" key="2">
    <source>
        <dbReference type="EMBL" id="PKH41751.1"/>
    </source>
</evidence>
<evidence type="ECO:0000256" key="1">
    <source>
        <dbReference type="SAM" id="MobiDB-lite"/>
    </source>
</evidence>
<gene>
    <name evidence="2" type="ORF">CXG46_07700</name>
</gene>
<evidence type="ECO:0000313" key="3">
    <source>
        <dbReference type="Proteomes" id="UP000233565"/>
    </source>
</evidence>
<sequence length="123" mass="12731">MILSTGVGLDDPVARRDGTSAESAALRPLRDTKGSRVTTPVALDTLFAEVAGGATSAPCTPIATAVPVASNARGAAMKPARGTRRPRGRMCLCLGFLRATPFPFLLRVAGDMGCERSAADPIY</sequence>
<name>A0ABX4QY49_9ACTN</name>
<organism evidence="2 3">
    <name type="scientific">Nocardioides alpinus</name>
    <dbReference type="NCBI Taxonomy" id="748909"/>
    <lineage>
        <taxon>Bacteria</taxon>
        <taxon>Bacillati</taxon>
        <taxon>Actinomycetota</taxon>
        <taxon>Actinomycetes</taxon>
        <taxon>Propionibacteriales</taxon>
        <taxon>Nocardioidaceae</taxon>
        <taxon>Nocardioides</taxon>
    </lineage>
</organism>
<accession>A0ABX4QY49</accession>